<sequence length="83" mass="9532">MSKTYTTIQGDTWDLIAYKLYGSEKYMKNLIEANWPLLEVLVFSSGTVINVPDIPEDSDEDAPFWRSNNDNSSLIYDYVEGDE</sequence>
<protein>
    <submittedName>
        <fullName evidence="1">Tail protein</fullName>
    </submittedName>
</protein>
<reference evidence="1" key="1">
    <citation type="journal article" date="2021" name="Proc. Natl. Acad. Sci. U.S.A.">
        <title>A Catalog of Tens of Thousands of Viruses from Human Metagenomes Reveals Hidden Associations with Chronic Diseases.</title>
        <authorList>
            <person name="Tisza M.J."/>
            <person name="Buck C.B."/>
        </authorList>
    </citation>
    <scope>NUCLEOTIDE SEQUENCE</scope>
    <source>
        <strain evidence="1">Ctaix4</strain>
    </source>
</reference>
<proteinExistence type="predicted"/>
<name>A0A8S5S5F3_9CAUD</name>
<dbReference type="EMBL" id="BK032533">
    <property type="protein sequence ID" value="DAF46160.1"/>
    <property type="molecule type" value="Genomic_DNA"/>
</dbReference>
<organism evidence="1">
    <name type="scientific">Caudovirales sp. ctaix4</name>
    <dbReference type="NCBI Taxonomy" id="2827635"/>
    <lineage>
        <taxon>Viruses</taxon>
        <taxon>Duplodnaviria</taxon>
        <taxon>Heunggongvirae</taxon>
        <taxon>Uroviricota</taxon>
        <taxon>Caudoviricetes</taxon>
    </lineage>
</organism>
<dbReference type="InterPro" id="IPR008861">
    <property type="entry name" value="GpX-like"/>
</dbReference>
<accession>A0A8S5S5F3</accession>
<dbReference type="Pfam" id="PF05489">
    <property type="entry name" value="Phage_tail_X"/>
    <property type="match status" value="1"/>
</dbReference>
<evidence type="ECO:0000313" key="1">
    <source>
        <dbReference type="EMBL" id="DAF46160.1"/>
    </source>
</evidence>